<name>A0A2P5G1C3_TREOI</name>
<dbReference type="InParanoid" id="A0A2P5G1C3"/>
<gene>
    <name evidence="2" type="ORF">TorRG33x02_001570</name>
</gene>
<dbReference type="EMBL" id="JXTC01000001">
    <property type="protein sequence ID" value="POO03853.1"/>
    <property type="molecule type" value="Genomic_DNA"/>
</dbReference>
<feature type="compositionally biased region" description="Gly residues" evidence="1">
    <location>
        <begin position="114"/>
        <end position="129"/>
    </location>
</feature>
<dbReference type="AlphaFoldDB" id="A0A2P5G1C3"/>
<dbReference type="Proteomes" id="UP000237000">
    <property type="component" value="Unassembled WGS sequence"/>
</dbReference>
<feature type="region of interest" description="Disordered" evidence="1">
    <location>
        <begin position="110"/>
        <end position="140"/>
    </location>
</feature>
<evidence type="ECO:0000313" key="2">
    <source>
        <dbReference type="EMBL" id="POO03853.1"/>
    </source>
</evidence>
<sequence length="161" mass="18409">MAKHRLRNRVEKPTHKRLICTMPEDIPMIDLPWVIWIQTTNGMVDITSRARHGAEEVPIKTMSANSMKHLGPPKGVVMTLKYQGEWLKRLKQRKRKGMWGWSWRSRRRGNWSGTDGGGNGTGITGGCRGGRGHRCESYGSDTKSNKLRNIFVLIMTTSRRH</sequence>
<proteinExistence type="predicted"/>
<protein>
    <submittedName>
        <fullName evidence="2">Uncharacterized protein</fullName>
    </submittedName>
</protein>
<reference evidence="3" key="1">
    <citation type="submission" date="2016-06" db="EMBL/GenBank/DDBJ databases">
        <title>Parallel loss of symbiosis genes in relatives of nitrogen-fixing non-legume Parasponia.</title>
        <authorList>
            <person name="Van Velzen R."/>
            <person name="Holmer R."/>
            <person name="Bu F."/>
            <person name="Rutten L."/>
            <person name="Van Zeijl A."/>
            <person name="Liu W."/>
            <person name="Santuari L."/>
            <person name="Cao Q."/>
            <person name="Sharma T."/>
            <person name="Shen D."/>
            <person name="Roswanjaya Y."/>
            <person name="Wardhani T."/>
            <person name="Kalhor M.S."/>
            <person name="Jansen J."/>
            <person name="Van den Hoogen J."/>
            <person name="Gungor B."/>
            <person name="Hartog M."/>
            <person name="Hontelez J."/>
            <person name="Verver J."/>
            <person name="Yang W.-C."/>
            <person name="Schijlen E."/>
            <person name="Repin R."/>
            <person name="Schilthuizen M."/>
            <person name="Schranz E."/>
            <person name="Heidstra R."/>
            <person name="Miyata K."/>
            <person name="Fedorova E."/>
            <person name="Kohlen W."/>
            <person name="Bisseling T."/>
            <person name="Smit S."/>
            <person name="Geurts R."/>
        </authorList>
    </citation>
    <scope>NUCLEOTIDE SEQUENCE [LARGE SCALE GENOMIC DNA]</scope>
    <source>
        <strain evidence="3">cv. RG33-2</strain>
    </source>
</reference>
<evidence type="ECO:0000313" key="3">
    <source>
        <dbReference type="Proteomes" id="UP000237000"/>
    </source>
</evidence>
<comment type="caution">
    <text evidence="2">The sequence shown here is derived from an EMBL/GenBank/DDBJ whole genome shotgun (WGS) entry which is preliminary data.</text>
</comment>
<organism evidence="2 3">
    <name type="scientific">Trema orientale</name>
    <name type="common">Charcoal tree</name>
    <name type="synonym">Celtis orientalis</name>
    <dbReference type="NCBI Taxonomy" id="63057"/>
    <lineage>
        <taxon>Eukaryota</taxon>
        <taxon>Viridiplantae</taxon>
        <taxon>Streptophyta</taxon>
        <taxon>Embryophyta</taxon>
        <taxon>Tracheophyta</taxon>
        <taxon>Spermatophyta</taxon>
        <taxon>Magnoliopsida</taxon>
        <taxon>eudicotyledons</taxon>
        <taxon>Gunneridae</taxon>
        <taxon>Pentapetalae</taxon>
        <taxon>rosids</taxon>
        <taxon>fabids</taxon>
        <taxon>Rosales</taxon>
        <taxon>Cannabaceae</taxon>
        <taxon>Trema</taxon>
    </lineage>
</organism>
<keyword evidence="3" id="KW-1185">Reference proteome</keyword>
<evidence type="ECO:0000256" key="1">
    <source>
        <dbReference type="SAM" id="MobiDB-lite"/>
    </source>
</evidence>
<accession>A0A2P5G1C3</accession>